<keyword evidence="3" id="KW-1185">Reference proteome</keyword>
<dbReference type="SUPFAM" id="SSF109854">
    <property type="entry name" value="DinB/YfiT-like putative metalloenzymes"/>
    <property type="match status" value="1"/>
</dbReference>
<name>A0A5C4JG51_9ACTN</name>
<dbReference type="Gene3D" id="1.20.120.450">
    <property type="entry name" value="dinb family like domain"/>
    <property type="match status" value="1"/>
</dbReference>
<dbReference type="Proteomes" id="UP000309174">
    <property type="component" value="Unassembled WGS sequence"/>
</dbReference>
<dbReference type="NCBIfam" id="TIGR03083">
    <property type="entry name" value="maleylpyruvate isomerase family mycothiol-dependent enzyme"/>
    <property type="match status" value="1"/>
</dbReference>
<gene>
    <name evidence="2" type="ORF">ETD83_07925</name>
</gene>
<feature type="domain" description="Mycothiol-dependent maleylpyruvate isomerase metal-binding" evidence="1">
    <location>
        <begin position="5"/>
        <end position="137"/>
    </location>
</feature>
<keyword evidence="2" id="KW-0413">Isomerase</keyword>
<dbReference type="InterPro" id="IPR017517">
    <property type="entry name" value="Maleyloyr_isom"/>
</dbReference>
<dbReference type="AlphaFoldDB" id="A0A5C4JG51"/>
<dbReference type="EMBL" id="VCKW01000028">
    <property type="protein sequence ID" value="TMR04837.1"/>
    <property type="molecule type" value="Genomic_DNA"/>
</dbReference>
<dbReference type="GO" id="GO:0046872">
    <property type="term" value="F:metal ion binding"/>
    <property type="evidence" value="ECO:0007669"/>
    <property type="project" value="InterPro"/>
</dbReference>
<organism evidence="2 3">
    <name type="scientific">Actinomadura soli</name>
    <dbReference type="NCBI Taxonomy" id="2508997"/>
    <lineage>
        <taxon>Bacteria</taxon>
        <taxon>Bacillati</taxon>
        <taxon>Actinomycetota</taxon>
        <taxon>Actinomycetes</taxon>
        <taxon>Streptosporangiales</taxon>
        <taxon>Thermomonosporaceae</taxon>
        <taxon>Actinomadura</taxon>
    </lineage>
</organism>
<proteinExistence type="predicted"/>
<reference evidence="2 3" key="1">
    <citation type="submission" date="2019-05" db="EMBL/GenBank/DDBJ databases">
        <title>Draft genome sequence of Actinomadura sp. 14C53.</title>
        <authorList>
            <person name="Saricaoglu S."/>
            <person name="Isik K."/>
        </authorList>
    </citation>
    <scope>NUCLEOTIDE SEQUENCE [LARGE SCALE GENOMIC DNA]</scope>
    <source>
        <strain evidence="2 3">14C53</strain>
    </source>
</reference>
<evidence type="ECO:0000259" key="1">
    <source>
        <dbReference type="Pfam" id="PF11716"/>
    </source>
</evidence>
<accession>A0A5C4JG51</accession>
<keyword evidence="2" id="KW-0670">Pyruvate</keyword>
<dbReference type="InterPro" id="IPR034660">
    <property type="entry name" value="DinB/YfiT-like"/>
</dbReference>
<comment type="caution">
    <text evidence="2">The sequence shown here is derived from an EMBL/GenBank/DDBJ whole genome shotgun (WGS) entry which is preliminary data.</text>
</comment>
<dbReference type="OrthoDB" id="5118203at2"/>
<sequence length="189" mass="19980">MDDGTALFLGAVDRLTGDELSAPTALDGWTRRHVIAHVHGNAEALRRLLTWAATGVENRMYSGPDQRAQEIEELSALPASELRDLVHGSAKALAADMDALPPDAWDALVITAQGRTVPAREIPFMRAREVCVHAVDLNSGVAFADLPGDFAAALAAEAVTRHAGKGHAAGLAAWLTGRADRPPALGPWL</sequence>
<dbReference type="GO" id="GO:0016853">
    <property type="term" value="F:isomerase activity"/>
    <property type="evidence" value="ECO:0007669"/>
    <property type="project" value="UniProtKB-KW"/>
</dbReference>
<evidence type="ECO:0000313" key="2">
    <source>
        <dbReference type="EMBL" id="TMR04837.1"/>
    </source>
</evidence>
<dbReference type="InterPro" id="IPR024344">
    <property type="entry name" value="MDMPI_metal-binding"/>
</dbReference>
<evidence type="ECO:0000313" key="3">
    <source>
        <dbReference type="Proteomes" id="UP000309174"/>
    </source>
</evidence>
<dbReference type="Pfam" id="PF11716">
    <property type="entry name" value="MDMPI_N"/>
    <property type="match status" value="1"/>
</dbReference>
<protein>
    <submittedName>
        <fullName evidence="2">Maleylpyruvate isomerase family mycothiol-dependent enzyme</fullName>
    </submittedName>
</protein>